<dbReference type="EMBL" id="AESD01000763">
    <property type="protein sequence ID" value="EHJ10164.1"/>
    <property type="molecule type" value="Genomic_DNA"/>
</dbReference>
<gene>
    <name evidence="1" type="ORF">CWATWH0003_5081</name>
</gene>
<reference evidence="1 2" key="1">
    <citation type="journal article" date="2011" name="Front. Microbiol.">
        <title>Two Strains of Crocosphaera watsonii with Highly Conserved Genomes are Distinguished by Strain-Specific Features.</title>
        <authorList>
            <person name="Bench S.R."/>
            <person name="Ilikchyan I.N."/>
            <person name="Tripp H.J."/>
            <person name="Zehr J.P."/>
        </authorList>
    </citation>
    <scope>NUCLEOTIDE SEQUENCE [LARGE SCALE GENOMIC DNA]</scope>
    <source>
        <strain evidence="1 2">WH 0003</strain>
    </source>
</reference>
<proteinExistence type="predicted"/>
<comment type="caution">
    <text evidence="1">The sequence shown here is derived from an EMBL/GenBank/DDBJ whole genome shotgun (WGS) entry which is preliminary data.</text>
</comment>
<protein>
    <submittedName>
        <fullName evidence="1">Uncharacterized protein</fullName>
    </submittedName>
</protein>
<evidence type="ECO:0000313" key="1">
    <source>
        <dbReference type="EMBL" id="EHJ10164.1"/>
    </source>
</evidence>
<accession>G5JCC1</accession>
<organism evidence="1 2">
    <name type="scientific">Crocosphaera watsonii WH 0003</name>
    <dbReference type="NCBI Taxonomy" id="423471"/>
    <lineage>
        <taxon>Bacteria</taxon>
        <taxon>Bacillati</taxon>
        <taxon>Cyanobacteriota</taxon>
        <taxon>Cyanophyceae</taxon>
        <taxon>Oscillatoriophycideae</taxon>
        <taxon>Chroococcales</taxon>
        <taxon>Aphanothecaceae</taxon>
        <taxon>Crocosphaera</taxon>
    </lineage>
</organism>
<dbReference type="Proteomes" id="UP000003477">
    <property type="component" value="Unassembled WGS sequence"/>
</dbReference>
<dbReference type="PATRIC" id="fig|423471.3.peg.4758"/>
<dbReference type="AlphaFoldDB" id="G5JCC1"/>
<sequence>MDCKFFIDFSNKQLLRAEDQSVDKIIRRADFIWDQNKQLTRED</sequence>
<name>G5JCC1_CROWT</name>
<evidence type="ECO:0000313" key="2">
    <source>
        <dbReference type="Proteomes" id="UP000003477"/>
    </source>
</evidence>